<dbReference type="EMBL" id="UPSH01000001">
    <property type="protein sequence ID" value="VBB18134.1"/>
    <property type="molecule type" value="Genomic_DNA"/>
</dbReference>
<organism evidence="1 2">
    <name type="scientific">Yasminevirus sp. GU-2018</name>
    <dbReference type="NCBI Taxonomy" id="2420051"/>
    <lineage>
        <taxon>Viruses</taxon>
        <taxon>Varidnaviria</taxon>
        <taxon>Bamfordvirae</taxon>
        <taxon>Nucleocytoviricota</taxon>
        <taxon>Megaviricetes</taxon>
        <taxon>Imitervirales</taxon>
        <taxon>Mimiviridae</taxon>
        <taxon>Klosneuvirinae</taxon>
        <taxon>Yasminevirus</taxon>
        <taxon>Yasminevirus saudimassiliense</taxon>
    </lineage>
</organism>
<evidence type="ECO:0000313" key="1">
    <source>
        <dbReference type="EMBL" id="VBB18134.1"/>
    </source>
</evidence>
<proteinExistence type="predicted"/>
<keyword evidence="2" id="KW-1185">Reference proteome</keyword>
<evidence type="ECO:0000313" key="2">
    <source>
        <dbReference type="Proteomes" id="UP000594342"/>
    </source>
</evidence>
<reference evidence="1 2" key="1">
    <citation type="submission" date="2018-10" db="EMBL/GenBank/DDBJ databases">
        <authorList>
            <consortium name="IHU Genomes"/>
        </authorList>
    </citation>
    <scope>NUCLEOTIDE SEQUENCE [LARGE SCALE GENOMIC DNA]</scope>
    <source>
        <strain evidence="1 2">A1</strain>
    </source>
</reference>
<comment type="caution">
    <text evidence="1">The sequence shown here is derived from an EMBL/GenBank/DDBJ whole genome shotgun (WGS) entry which is preliminary data.</text>
</comment>
<dbReference type="Proteomes" id="UP000594342">
    <property type="component" value="Unassembled WGS sequence"/>
</dbReference>
<sequence length="390" mass="45536">MSHGTRVKIPIEEFHYSWKNKIRTEEQYNAKMRQIQELGFSPNRIIVNVTDKLMLFKNPHKSVFFEYLLCTTPIILDHYFVEIHHYRLYVFAFNDKRILLLCDMGSPSTGGIKQETEADIPIMEVYDEDGEYNINLMIYGYRHASPHNIDPDLVVANNNIEYVSFSQSDFEHKLNFRLKLHIDEPDQNRNLHLTQETIQKHCIEFSLSGSQILDNSVCSKCECIDCRAMRKTQWITNKYIFVEPSHIDQTYGDCKWLINSKCSSIDELYKLKYRTVQRKLFDIIFVPVRLTRCATLDTTEDCTSGISKPAFMLSDETFVKPAKRIVSQQRMHVGVKNRVTPEHIKTDESIVETDTIIGFIVPKPGLKVKMMSHTNVSHIHSIKIEFEKNE</sequence>
<accession>A0A5K0U9F9</accession>
<protein>
    <submittedName>
        <fullName evidence="1">Uncharacterized protein</fullName>
    </submittedName>
</protein>
<gene>
    <name evidence="1" type="ORF">YASMINEVIRUS_597</name>
</gene>
<name>A0A5K0U9F9_9VIRU</name>